<dbReference type="PROSITE" id="PS51186">
    <property type="entry name" value="GNAT"/>
    <property type="match status" value="1"/>
</dbReference>
<keyword evidence="5" id="KW-1185">Reference proteome</keyword>
<dbReference type="CDD" id="cd04301">
    <property type="entry name" value="NAT_SF"/>
    <property type="match status" value="1"/>
</dbReference>
<keyword evidence="1" id="KW-0808">Transferase</keyword>
<sequence length="169" mass="18864">MIAIRPARAEDLASVAEIHVEARAAYWAGVLSPEELAERARYITDGGYTMEKLAKPGFALHVAEEEGTPLGFALIGPPHDDTADPTRVGELWQIHVRPAHWRRGIGGRLHDACLAEWRARALAEAHLEVWEHNERGRAFYAGRGWEFDRVLRPAVKGTDFVRLRLSIGA</sequence>
<dbReference type="EMBL" id="BOPF01000014">
    <property type="protein sequence ID" value="GIJ47248.1"/>
    <property type="molecule type" value="Genomic_DNA"/>
</dbReference>
<evidence type="ECO:0000256" key="2">
    <source>
        <dbReference type="ARBA" id="ARBA00023315"/>
    </source>
</evidence>
<feature type="domain" description="N-acetyltransferase" evidence="3">
    <location>
        <begin position="2"/>
        <end position="168"/>
    </location>
</feature>
<name>A0A8J4DRX9_9ACTN</name>
<dbReference type="InterPro" id="IPR016181">
    <property type="entry name" value="Acyl_CoA_acyltransferase"/>
</dbReference>
<gene>
    <name evidence="4" type="ORF">Val02_41340</name>
</gene>
<dbReference type="InterPro" id="IPR050832">
    <property type="entry name" value="Bact_Acetyltransf"/>
</dbReference>
<accession>A0A8J4DRX9</accession>
<dbReference type="Gene3D" id="3.40.630.30">
    <property type="match status" value="1"/>
</dbReference>
<dbReference type="RefSeq" id="WP_203900759.1">
    <property type="nucleotide sequence ID" value="NZ_BOPF01000014.1"/>
</dbReference>
<evidence type="ECO:0000313" key="4">
    <source>
        <dbReference type="EMBL" id="GIJ47248.1"/>
    </source>
</evidence>
<dbReference type="InterPro" id="IPR000182">
    <property type="entry name" value="GNAT_dom"/>
</dbReference>
<keyword evidence="2" id="KW-0012">Acyltransferase</keyword>
<dbReference type="Pfam" id="PF00583">
    <property type="entry name" value="Acetyltransf_1"/>
    <property type="match status" value="1"/>
</dbReference>
<dbReference type="SUPFAM" id="SSF55729">
    <property type="entry name" value="Acyl-CoA N-acyltransferases (Nat)"/>
    <property type="match status" value="1"/>
</dbReference>
<dbReference type="GO" id="GO:0016747">
    <property type="term" value="F:acyltransferase activity, transferring groups other than amino-acyl groups"/>
    <property type="evidence" value="ECO:0007669"/>
    <property type="project" value="InterPro"/>
</dbReference>
<evidence type="ECO:0000313" key="5">
    <source>
        <dbReference type="Proteomes" id="UP000619260"/>
    </source>
</evidence>
<protein>
    <recommendedName>
        <fullName evidence="3">N-acetyltransferase domain-containing protein</fullName>
    </recommendedName>
</protein>
<reference evidence="4" key="1">
    <citation type="submission" date="2021-01" db="EMBL/GenBank/DDBJ databases">
        <title>Whole genome shotgun sequence of Virgisporangium aliadipatigenens NBRC 105644.</title>
        <authorList>
            <person name="Komaki H."/>
            <person name="Tamura T."/>
        </authorList>
    </citation>
    <scope>NUCLEOTIDE SEQUENCE</scope>
    <source>
        <strain evidence="4">NBRC 105644</strain>
    </source>
</reference>
<evidence type="ECO:0000256" key="1">
    <source>
        <dbReference type="ARBA" id="ARBA00022679"/>
    </source>
</evidence>
<comment type="caution">
    <text evidence="4">The sequence shown here is derived from an EMBL/GenBank/DDBJ whole genome shotgun (WGS) entry which is preliminary data.</text>
</comment>
<proteinExistence type="predicted"/>
<dbReference type="AlphaFoldDB" id="A0A8J4DRX9"/>
<organism evidence="4 5">
    <name type="scientific">Virgisporangium aliadipatigenens</name>
    <dbReference type="NCBI Taxonomy" id="741659"/>
    <lineage>
        <taxon>Bacteria</taxon>
        <taxon>Bacillati</taxon>
        <taxon>Actinomycetota</taxon>
        <taxon>Actinomycetes</taxon>
        <taxon>Micromonosporales</taxon>
        <taxon>Micromonosporaceae</taxon>
        <taxon>Virgisporangium</taxon>
    </lineage>
</organism>
<dbReference type="PANTHER" id="PTHR43877">
    <property type="entry name" value="AMINOALKYLPHOSPHONATE N-ACETYLTRANSFERASE-RELATED-RELATED"/>
    <property type="match status" value="1"/>
</dbReference>
<evidence type="ECO:0000259" key="3">
    <source>
        <dbReference type="PROSITE" id="PS51186"/>
    </source>
</evidence>
<dbReference type="Proteomes" id="UP000619260">
    <property type="component" value="Unassembled WGS sequence"/>
</dbReference>